<feature type="domain" description="Protein kinase" evidence="12">
    <location>
        <begin position="27"/>
        <end position="268"/>
    </location>
</feature>
<dbReference type="InterPro" id="IPR000719">
    <property type="entry name" value="Prot_kinase_dom"/>
</dbReference>
<evidence type="ECO:0000256" key="11">
    <source>
        <dbReference type="SAM" id="MobiDB-lite"/>
    </source>
</evidence>
<reference evidence="13" key="1">
    <citation type="submission" date="2021-01" db="EMBL/GenBank/DDBJ databases">
        <authorList>
            <person name="Corre E."/>
            <person name="Pelletier E."/>
            <person name="Niang G."/>
            <person name="Scheremetjew M."/>
            <person name="Finn R."/>
            <person name="Kale V."/>
            <person name="Holt S."/>
            <person name="Cochrane G."/>
            <person name="Meng A."/>
            <person name="Brown T."/>
            <person name="Cohen L."/>
        </authorList>
    </citation>
    <scope>NUCLEOTIDE SEQUENCE</scope>
    <source>
        <strain evidence="13">PLY429</strain>
    </source>
</reference>
<evidence type="ECO:0000256" key="4">
    <source>
        <dbReference type="ARBA" id="ARBA00022777"/>
    </source>
</evidence>
<dbReference type="Gene3D" id="1.10.510.10">
    <property type="entry name" value="Transferase(Phosphotransferase) domain 1"/>
    <property type="match status" value="1"/>
</dbReference>
<evidence type="ECO:0000256" key="10">
    <source>
        <dbReference type="RuleBase" id="RU000304"/>
    </source>
</evidence>
<protein>
    <recommendedName>
        <fullName evidence="12">Protein kinase domain-containing protein</fullName>
    </recommendedName>
</protein>
<dbReference type="EMBL" id="HBGG01028713">
    <property type="protein sequence ID" value="CAD9212606.1"/>
    <property type="molecule type" value="Transcribed_RNA"/>
</dbReference>
<dbReference type="Gene3D" id="3.30.200.20">
    <property type="entry name" value="Phosphorylase Kinase, domain 1"/>
    <property type="match status" value="1"/>
</dbReference>
<feature type="binding site" evidence="7">
    <location>
        <position position="184"/>
    </location>
    <ligand>
        <name>ATP</name>
        <dbReference type="ChEBI" id="CHEBI:30616"/>
    </ligand>
</feature>
<keyword evidence="4" id="KW-0418">Kinase</keyword>
<evidence type="ECO:0000256" key="8">
    <source>
        <dbReference type="PIRSR" id="PIRSR630616-3"/>
    </source>
</evidence>
<dbReference type="SMART" id="SM00220">
    <property type="entry name" value="S_TKc"/>
    <property type="match status" value="1"/>
</dbReference>
<feature type="cross-link" description="Glycyl lysine isopeptide (Lys-Gly) (interchain with G-Cter in SUMO2)" evidence="8">
    <location>
        <position position="165"/>
    </location>
</feature>
<feature type="binding site" evidence="7 9">
    <location>
        <position position="56"/>
    </location>
    <ligand>
        <name>ATP</name>
        <dbReference type="ChEBI" id="CHEBI:30616"/>
    </ligand>
</feature>
<dbReference type="InterPro" id="IPR030616">
    <property type="entry name" value="Aur-like"/>
</dbReference>
<comment type="similarity">
    <text evidence="10">Belongs to the protein kinase superfamily.</text>
</comment>
<dbReference type="AlphaFoldDB" id="A0A7S1SYR4"/>
<dbReference type="PROSITE" id="PS00107">
    <property type="entry name" value="PROTEIN_KINASE_ATP"/>
    <property type="match status" value="1"/>
</dbReference>
<keyword evidence="2" id="KW-0808">Transferase</keyword>
<dbReference type="PROSITE" id="PS00108">
    <property type="entry name" value="PROTEIN_KINASE_ST"/>
    <property type="match status" value="1"/>
</dbReference>
<evidence type="ECO:0000256" key="1">
    <source>
        <dbReference type="ARBA" id="ARBA00022527"/>
    </source>
</evidence>
<dbReference type="InterPro" id="IPR017441">
    <property type="entry name" value="Protein_kinase_ATP_BS"/>
</dbReference>
<evidence type="ECO:0000256" key="2">
    <source>
        <dbReference type="ARBA" id="ARBA00022679"/>
    </source>
</evidence>
<dbReference type="InterPro" id="IPR008271">
    <property type="entry name" value="Ser/Thr_kinase_AS"/>
</dbReference>
<evidence type="ECO:0000256" key="6">
    <source>
        <dbReference type="PIRSR" id="PIRSR630616-1"/>
    </source>
</evidence>
<keyword evidence="1 10" id="KW-0723">Serine/threonine-protein kinase</keyword>
<evidence type="ECO:0000256" key="7">
    <source>
        <dbReference type="PIRSR" id="PIRSR630616-2"/>
    </source>
</evidence>
<proteinExistence type="inferred from homology"/>
<evidence type="ECO:0000256" key="3">
    <source>
        <dbReference type="ARBA" id="ARBA00022741"/>
    </source>
</evidence>
<evidence type="ECO:0000256" key="5">
    <source>
        <dbReference type="ARBA" id="ARBA00022840"/>
    </source>
</evidence>
<name>A0A7S1SYR4_9CHLO</name>
<gene>
    <name evidence="13" type="ORF">TCHU04912_LOCUS14845</name>
</gene>
<evidence type="ECO:0000313" key="13">
    <source>
        <dbReference type="EMBL" id="CAD9212606.1"/>
    </source>
</evidence>
<sequence>MAVIRESPYEPGCYFVGDQQWRIPARYKLLKVLGNGSFSFVCLAHDTDKDEKVAIKFIPDVTSSCEYVKRVLREVCILRRISHPGIIQLKGAFVQPSSTGPKRCIGGKLVAASIDLYMVLEYVDGGDLFSLKGQMSEADVKLLLFQLLAVVKYLHSINVWHRDLKSANVLITYTQGCRMIKVCDFGSARSKTDKDSVAAPAPTPYSELRKRRRLHHQDSLCGLAQAGASDISVQRELLPPFYIPSASSASSAPSLPQKHPLTHTHLAS</sequence>
<dbReference type="Pfam" id="PF00069">
    <property type="entry name" value="Pkinase"/>
    <property type="match status" value="1"/>
</dbReference>
<feature type="region of interest" description="Disordered" evidence="11">
    <location>
        <begin position="248"/>
        <end position="268"/>
    </location>
</feature>
<dbReference type="PANTHER" id="PTHR24350">
    <property type="entry name" value="SERINE/THREONINE-PROTEIN KINASE IAL-RELATED"/>
    <property type="match status" value="1"/>
</dbReference>
<feature type="active site" description="Proton acceptor" evidence="6">
    <location>
        <position position="163"/>
    </location>
</feature>
<dbReference type="InterPro" id="IPR011009">
    <property type="entry name" value="Kinase-like_dom_sf"/>
</dbReference>
<accession>A0A7S1SYR4</accession>
<evidence type="ECO:0000256" key="9">
    <source>
        <dbReference type="PROSITE-ProRule" id="PRU10141"/>
    </source>
</evidence>
<dbReference type="GO" id="GO:0004674">
    <property type="term" value="F:protein serine/threonine kinase activity"/>
    <property type="evidence" value="ECO:0007669"/>
    <property type="project" value="UniProtKB-KW"/>
</dbReference>
<keyword evidence="3 7" id="KW-0547">Nucleotide-binding</keyword>
<dbReference type="PROSITE" id="PS50011">
    <property type="entry name" value="PROTEIN_KINASE_DOM"/>
    <property type="match status" value="1"/>
</dbReference>
<dbReference type="GO" id="GO:0005524">
    <property type="term" value="F:ATP binding"/>
    <property type="evidence" value="ECO:0007669"/>
    <property type="project" value="UniProtKB-UniRule"/>
</dbReference>
<evidence type="ECO:0000259" key="12">
    <source>
        <dbReference type="PROSITE" id="PS50011"/>
    </source>
</evidence>
<dbReference type="SUPFAM" id="SSF56112">
    <property type="entry name" value="Protein kinase-like (PK-like)"/>
    <property type="match status" value="1"/>
</dbReference>
<organism evidence="13">
    <name type="scientific">Tetraselmis chuii</name>
    <dbReference type="NCBI Taxonomy" id="63592"/>
    <lineage>
        <taxon>Eukaryota</taxon>
        <taxon>Viridiplantae</taxon>
        <taxon>Chlorophyta</taxon>
        <taxon>core chlorophytes</taxon>
        <taxon>Chlorodendrophyceae</taxon>
        <taxon>Chlorodendrales</taxon>
        <taxon>Chlorodendraceae</taxon>
        <taxon>Tetraselmis</taxon>
    </lineage>
</organism>
<keyword evidence="5 7" id="KW-0067">ATP-binding</keyword>